<feature type="coiled-coil region" evidence="1">
    <location>
        <begin position="780"/>
        <end position="807"/>
    </location>
</feature>
<dbReference type="InterPro" id="IPR027417">
    <property type="entry name" value="P-loop_NTPase"/>
</dbReference>
<dbReference type="Gene3D" id="1.20.5.190">
    <property type="match status" value="1"/>
</dbReference>
<evidence type="ECO:0000313" key="4">
    <source>
        <dbReference type="RefSeq" id="XP_013170480.1"/>
    </source>
</evidence>
<feature type="region of interest" description="Disordered" evidence="2">
    <location>
        <begin position="307"/>
        <end position="364"/>
    </location>
</feature>
<name>A0AAJ7EBE0_PAPXU</name>
<dbReference type="SUPFAM" id="SSF52540">
    <property type="entry name" value="P-loop containing nucleoside triphosphate hydrolases"/>
    <property type="match status" value="1"/>
</dbReference>
<keyword evidence="1" id="KW-0175">Coiled coil</keyword>
<feature type="compositionally biased region" description="Low complexity" evidence="2">
    <location>
        <begin position="330"/>
        <end position="340"/>
    </location>
</feature>
<dbReference type="Proteomes" id="UP000694872">
    <property type="component" value="Unplaced"/>
</dbReference>
<feature type="domain" description="ATPase AAA-type core" evidence="3">
    <location>
        <begin position="557"/>
        <end position="688"/>
    </location>
</feature>
<accession>A0AAJ7EBE0</accession>
<dbReference type="CDD" id="cd23767">
    <property type="entry name" value="IQCD"/>
    <property type="match status" value="1"/>
</dbReference>
<dbReference type="InterPro" id="IPR052267">
    <property type="entry name" value="N-DRC_Component"/>
</dbReference>
<dbReference type="AlphaFoldDB" id="A0AAJ7EBE0"/>
<evidence type="ECO:0000256" key="2">
    <source>
        <dbReference type="SAM" id="MobiDB-lite"/>
    </source>
</evidence>
<dbReference type="Pfam" id="PF00004">
    <property type="entry name" value="AAA"/>
    <property type="match status" value="1"/>
</dbReference>
<evidence type="ECO:0000256" key="1">
    <source>
        <dbReference type="SAM" id="Coils"/>
    </source>
</evidence>
<dbReference type="InterPro" id="IPR003959">
    <property type="entry name" value="ATPase_AAA_core"/>
</dbReference>
<reference evidence="4" key="1">
    <citation type="submission" date="2025-08" db="UniProtKB">
        <authorList>
            <consortium name="RefSeq"/>
        </authorList>
    </citation>
    <scope>IDENTIFICATION</scope>
</reference>
<organism evidence="4">
    <name type="scientific">Papilio xuthus</name>
    <name type="common">Asian swallowtail butterfly</name>
    <dbReference type="NCBI Taxonomy" id="66420"/>
    <lineage>
        <taxon>Eukaryota</taxon>
        <taxon>Metazoa</taxon>
        <taxon>Ecdysozoa</taxon>
        <taxon>Arthropoda</taxon>
        <taxon>Hexapoda</taxon>
        <taxon>Insecta</taxon>
        <taxon>Pterygota</taxon>
        <taxon>Neoptera</taxon>
        <taxon>Endopterygota</taxon>
        <taxon>Lepidoptera</taxon>
        <taxon>Glossata</taxon>
        <taxon>Ditrysia</taxon>
        <taxon>Papilionoidea</taxon>
        <taxon>Papilionidae</taxon>
        <taxon>Papilioninae</taxon>
        <taxon>Papilio</taxon>
    </lineage>
</organism>
<protein>
    <submittedName>
        <fullName evidence="4">IQ and AAA domain-containing protein 1-like</fullName>
    </submittedName>
</protein>
<gene>
    <name evidence="4" type="primary">LOC106119899</name>
</gene>
<dbReference type="GO" id="GO:0005524">
    <property type="term" value="F:ATP binding"/>
    <property type="evidence" value="ECO:0007669"/>
    <property type="project" value="InterPro"/>
</dbReference>
<dbReference type="GO" id="GO:0016887">
    <property type="term" value="F:ATP hydrolysis activity"/>
    <property type="evidence" value="ECO:0007669"/>
    <property type="project" value="InterPro"/>
</dbReference>
<dbReference type="GeneID" id="106119899"/>
<dbReference type="PANTHER" id="PTHR14690:SF0">
    <property type="entry name" value="IQ MOTIF CONTAINING WITH AAA DOMAIN 1"/>
    <property type="match status" value="1"/>
</dbReference>
<dbReference type="Gene3D" id="3.40.50.300">
    <property type="entry name" value="P-loop containing nucleotide triphosphate hydrolases"/>
    <property type="match status" value="1"/>
</dbReference>
<dbReference type="KEGG" id="pxu:106119899"/>
<feature type="region of interest" description="Disordered" evidence="2">
    <location>
        <begin position="446"/>
        <end position="478"/>
    </location>
</feature>
<dbReference type="RefSeq" id="XP_013170480.1">
    <property type="nucleotide sequence ID" value="XM_013315026.1"/>
</dbReference>
<dbReference type="PROSITE" id="PS50096">
    <property type="entry name" value="IQ"/>
    <property type="match status" value="1"/>
</dbReference>
<evidence type="ECO:0000259" key="3">
    <source>
        <dbReference type="Pfam" id="PF00004"/>
    </source>
</evidence>
<dbReference type="PANTHER" id="PTHR14690">
    <property type="entry name" value="IQ MOTIF CONTAINING WITH AAA DOMAIN 1"/>
    <property type="match status" value="1"/>
</dbReference>
<sequence>MSNKTYNDLICDTSELIGEATQIDEAVFEAGIAERIVFQPLLLELRIRYTVLVSRLDTIYDQLLQPQKRLIVKRLLEACLGRLLEIKYDLVELYLSDYTYDDDEALQKLQVTPQEAEPCIPQYFVREREEEIETRRKFITDILTKLGHEITKPPSIVLTEQQAIIIIQSHERARQGRLRGQFMKEIRLLKEKGRDQKGEMSATAATAIQRVWRGFITRRMTKKRKRAEQLLIGMELPPYTESQAIKKAEEVKENRRARQKEHEKEYQEALVSVEDQLRIQHTEKIKERIGDELRRWISEYYERTNRLPEFPSEEGGGSRAMFSRQGTGVESELSKSPVSSKESKKSKESKDKKSTKTDDNKTKDEMEDLQNYKCLNSSFLQDVINANEEFEDMWKFRDDFADHERYQKDIIEREKMVLLEQEIRNMVDEMMRNELDLLQAAFDKDRAHKGKKAKKPQKKVRRGGKKNKKKKEKDLTPDRTTESLFEELVANGIIRPYPIVKIDDYIGEKNFIGSEMRKQGQEPTPCLGDIRQLIKEYCILPLGSEHVKTNAPLIRSVLLTGPSGSGKKMLLHAICSEVGAMLFDLTPSNIVGKYPGKSGLIMLIHLVMKVSRLLQPSVIWMDDAEKPFMKKIPKTDKTDPKRLKKDLAKIIKGICPEDRVLFIGTSRMPWEAEQKLLFQCYTKVIQIPRADYGSISLMWRTKLHRAGALSQRLDISCLSRVSDSYTIGTLISALDDVLTTKRRLQLRVRALTAHEVAVQLSYREPVYAEHDAASEIWWYKTPLERRRQKVLQRLEELEQENEEKSARKILRRIFGAVCEDNQWRSRYNQELYDLYQELNVAGHIKLNRLRWAGHVERMDEARVPKNVMASNPEGRRSRGRPKLRWIDGVNKDAKKVGIANWKSVARDRPRWKKLLDQAKAHKGL</sequence>
<proteinExistence type="predicted"/>
<feature type="compositionally biased region" description="Basic and acidic residues" evidence="2">
    <location>
        <begin position="341"/>
        <end position="364"/>
    </location>
</feature>
<feature type="compositionally biased region" description="Basic residues" evidence="2">
    <location>
        <begin position="447"/>
        <end position="471"/>
    </location>
</feature>